<reference evidence="9 10" key="1">
    <citation type="submission" date="2020-03" db="EMBL/GenBank/DDBJ databases">
        <title>WGS of the type strain of Planosporangium spp.</title>
        <authorList>
            <person name="Thawai C."/>
        </authorList>
    </citation>
    <scope>NUCLEOTIDE SEQUENCE [LARGE SCALE GENOMIC DNA]</scope>
    <source>
        <strain evidence="9 10">TBRC 5610</strain>
    </source>
</reference>
<feature type="transmembrane region" description="Helical" evidence="7">
    <location>
        <begin position="45"/>
        <end position="65"/>
    </location>
</feature>
<feature type="transmembrane region" description="Helical" evidence="7">
    <location>
        <begin position="228"/>
        <end position="251"/>
    </location>
</feature>
<keyword evidence="6 7" id="KW-0472">Membrane</keyword>
<dbReference type="RefSeq" id="WP_167926223.1">
    <property type="nucleotide sequence ID" value="NZ_JAATVY010000010.1"/>
</dbReference>
<dbReference type="InterPro" id="IPR036259">
    <property type="entry name" value="MFS_trans_sf"/>
</dbReference>
<dbReference type="InterPro" id="IPR020846">
    <property type="entry name" value="MFS_dom"/>
</dbReference>
<dbReference type="Gene3D" id="1.20.1250.20">
    <property type="entry name" value="MFS general substrate transporter like domains"/>
    <property type="match status" value="1"/>
</dbReference>
<keyword evidence="5 7" id="KW-1133">Transmembrane helix</keyword>
<feature type="transmembrane region" description="Helical" evidence="7">
    <location>
        <begin position="354"/>
        <end position="374"/>
    </location>
</feature>
<sequence length="418" mass="43217">MDSSGTRLGPRFALVWTASAISTLGDGVTLVAAPLLVSSLTDSPLVVSGAMFAVTLPWLLFSLLSGGLVDRLDRRRVMVVVDWIRAAVIGVLGVAVALHRSSVPLLYAVMFLLGSGETLARAASMSILPAVVPPALLERANSRIGAARTVLHDMLAGPLGAGLFAVAAAAPFLLDAGSFAAAAALMGMLAGTFRAGPAPGTPARDGTSLRHEIAEGVRWLLAHRLLRTLAVLIGLLNVTLTAAMSILVLVATKRLGLGSVGYGLLFTALAVGGLLGSLVGERLIRRFSASVTLRVGLVVETLFHLTMAVSTNAIPVGVMLAVFGIHDALWGIVTTTLRQRLTPPEMLGRVNSAYLFLAAGGSAFGALLGGAVATRFGLAAPYWVGFAVAVVVAAVTWRVFDRATMTAAMRVDRAEVAA</sequence>
<dbReference type="Proteomes" id="UP000722989">
    <property type="component" value="Unassembled WGS sequence"/>
</dbReference>
<dbReference type="EMBL" id="JAATVY010000010">
    <property type="protein sequence ID" value="NJC71291.1"/>
    <property type="molecule type" value="Genomic_DNA"/>
</dbReference>
<comment type="caution">
    <text evidence="9">The sequence shown here is derived from an EMBL/GenBank/DDBJ whole genome shotgun (WGS) entry which is preliminary data.</text>
</comment>
<keyword evidence="2" id="KW-0813">Transport</keyword>
<feature type="transmembrane region" description="Helical" evidence="7">
    <location>
        <begin position="257"/>
        <end position="279"/>
    </location>
</feature>
<gene>
    <name evidence="9" type="ORF">HC031_16445</name>
</gene>
<dbReference type="InterPro" id="IPR010290">
    <property type="entry name" value="TM_effector"/>
</dbReference>
<evidence type="ECO:0000256" key="3">
    <source>
        <dbReference type="ARBA" id="ARBA00022475"/>
    </source>
</evidence>
<keyword evidence="3" id="KW-1003">Cell membrane</keyword>
<keyword evidence="10" id="KW-1185">Reference proteome</keyword>
<dbReference type="PANTHER" id="PTHR23513:SF6">
    <property type="entry name" value="MAJOR FACILITATOR SUPERFAMILY ASSOCIATED DOMAIN-CONTAINING PROTEIN"/>
    <property type="match status" value="1"/>
</dbReference>
<name>A0ABX0XZP7_9ACTN</name>
<evidence type="ECO:0000256" key="5">
    <source>
        <dbReference type="ARBA" id="ARBA00022989"/>
    </source>
</evidence>
<dbReference type="SUPFAM" id="SSF103473">
    <property type="entry name" value="MFS general substrate transporter"/>
    <property type="match status" value="1"/>
</dbReference>
<comment type="subcellular location">
    <subcellularLocation>
        <location evidence="1">Cell membrane</location>
        <topology evidence="1">Multi-pass membrane protein</topology>
    </subcellularLocation>
</comment>
<keyword evidence="4 7" id="KW-0812">Transmembrane</keyword>
<evidence type="ECO:0000256" key="7">
    <source>
        <dbReference type="SAM" id="Phobius"/>
    </source>
</evidence>
<feature type="transmembrane region" description="Helical" evidence="7">
    <location>
        <begin position="313"/>
        <end position="333"/>
    </location>
</feature>
<dbReference type="PROSITE" id="PS50850">
    <property type="entry name" value="MFS"/>
    <property type="match status" value="1"/>
</dbReference>
<evidence type="ECO:0000256" key="6">
    <source>
        <dbReference type="ARBA" id="ARBA00023136"/>
    </source>
</evidence>
<organism evidence="9 10">
    <name type="scientific">Planosporangium thailandense</name>
    <dbReference type="NCBI Taxonomy" id="765197"/>
    <lineage>
        <taxon>Bacteria</taxon>
        <taxon>Bacillati</taxon>
        <taxon>Actinomycetota</taxon>
        <taxon>Actinomycetes</taxon>
        <taxon>Micromonosporales</taxon>
        <taxon>Micromonosporaceae</taxon>
        <taxon>Planosporangium</taxon>
    </lineage>
</organism>
<dbReference type="CDD" id="cd06173">
    <property type="entry name" value="MFS_MefA_like"/>
    <property type="match status" value="1"/>
</dbReference>
<protein>
    <submittedName>
        <fullName evidence="9">MFS transporter</fullName>
    </submittedName>
</protein>
<feature type="domain" description="Major facilitator superfamily (MFS) profile" evidence="8">
    <location>
        <begin position="11"/>
        <end position="404"/>
    </location>
</feature>
<proteinExistence type="predicted"/>
<feature type="transmembrane region" description="Helical" evidence="7">
    <location>
        <begin position="380"/>
        <end position="400"/>
    </location>
</feature>
<accession>A0ABX0XZP7</accession>
<evidence type="ECO:0000259" key="8">
    <source>
        <dbReference type="PROSITE" id="PS50850"/>
    </source>
</evidence>
<evidence type="ECO:0000313" key="9">
    <source>
        <dbReference type="EMBL" id="NJC71291.1"/>
    </source>
</evidence>
<dbReference type="Pfam" id="PF05977">
    <property type="entry name" value="MFS_3"/>
    <property type="match status" value="1"/>
</dbReference>
<dbReference type="PANTHER" id="PTHR23513">
    <property type="entry name" value="INTEGRAL MEMBRANE EFFLUX PROTEIN-RELATED"/>
    <property type="match status" value="1"/>
</dbReference>
<evidence type="ECO:0000313" key="10">
    <source>
        <dbReference type="Proteomes" id="UP000722989"/>
    </source>
</evidence>
<feature type="transmembrane region" description="Helical" evidence="7">
    <location>
        <begin position="12"/>
        <end position="33"/>
    </location>
</feature>
<feature type="transmembrane region" description="Helical" evidence="7">
    <location>
        <begin position="291"/>
        <end position="307"/>
    </location>
</feature>
<evidence type="ECO:0000256" key="1">
    <source>
        <dbReference type="ARBA" id="ARBA00004651"/>
    </source>
</evidence>
<evidence type="ECO:0000256" key="2">
    <source>
        <dbReference type="ARBA" id="ARBA00022448"/>
    </source>
</evidence>
<evidence type="ECO:0000256" key="4">
    <source>
        <dbReference type="ARBA" id="ARBA00022692"/>
    </source>
</evidence>